<dbReference type="Proteomes" id="UP000034273">
    <property type="component" value="Unassembled WGS sequence"/>
</dbReference>
<dbReference type="CDD" id="cd00009">
    <property type="entry name" value="AAA"/>
    <property type="match status" value="1"/>
</dbReference>
<dbReference type="EMBL" id="LCQW01000013">
    <property type="protein sequence ID" value="KKW23995.1"/>
    <property type="molecule type" value="Genomic_DNA"/>
</dbReference>
<dbReference type="PATRIC" id="fig|1618671.3.peg.524"/>
<dbReference type="InterPro" id="IPR014721">
    <property type="entry name" value="Ribsml_uS5_D2-typ_fold_subgr"/>
</dbReference>
<evidence type="ECO:0000256" key="2">
    <source>
        <dbReference type="ARBA" id="ARBA00022741"/>
    </source>
</evidence>
<comment type="caution">
    <text evidence="6">The sequence shown here is derived from an EMBL/GenBank/DDBJ whole genome shotgun (WGS) entry which is preliminary data.</text>
</comment>
<dbReference type="InterPro" id="IPR020568">
    <property type="entry name" value="Ribosomal_Su5_D2-typ_SF"/>
</dbReference>
<dbReference type="Pfam" id="PF13335">
    <property type="entry name" value="Mg_chelatase_C"/>
    <property type="match status" value="1"/>
</dbReference>
<feature type="region of interest" description="Disordered" evidence="4">
    <location>
        <begin position="60"/>
        <end position="81"/>
    </location>
</feature>
<evidence type="ECO:0000256" key="3">
    <source>
        <dbReference type="ARBA" id="ARBA00022840"/>
    </source>
</evidence>
<proteinExistence type="inferred from homology"/>
<dbReference type="GO" id="GO:0005524">
    <property type="term" value="F:ATP binding"/>
    <property type="evidence" value="ECO:0007669"/>
    <property type="project" value="UniProtKB-KW"/>
</dbReference>
<dbReference type="STRING" id="1618671.UY67_C0013G0006"/>
<dbReference type="SUPFAM" id="SSF52540">
    <property type="entry name" value="P-loop containing nucleoside triphosphate hydrolases"/>
    <property type="match status" value="1"/>
</dbReference>
<evidence type="ECO:0000256" key="4">
    <source>
        <dbReference type="SAM" id="MobiDB-lite"/>
    </source>
</evidence>
<dbReference type="SUPFAM" id="SSF54211">
    <property type="entry name" value="Ribosomal protein S5 domain 2-like"/>
    <property type="match status" value="1"/>
</dbReference>
<dbReference type="GO" id="GO:0003677">
    <property type="term" value="F:DNA binding"/>
    <property type="evidence" value="ECO:0007669"/>
    <property type="project" value="InterPro"/>
</dbReference>
<evidence type="ECO:0000313" key="6">
    <source>
        <dbReference type="EMBL" id="KKW23995.1"/>
    </source>
</evidence>
<dbReference type="Pfam" id="PF13541">
    <property type="entry name" value="ChlI"/>
    <property type="match status" value="1"/>
</dbReference>
<accession>A0A0G1WZE8</accession>
<dbReference type="Pfam" id="PF01078">
    <property type="entry name" value="Mg_chelatase"/>
    <property type="match status" value="1"/>
</dbReference>
<dbReference type="PANTHER" id="PTHR32039">
    <property type="entry name" value="MAGNESIUM-CHELATASE SUBUNIT CHLI"/>
    <property type="match status" value="1"/>
</dbReference>
<dbReference type="PRINTS" id="PR01657">
    <property type="entry name" value="MCMFAMILY"/>
</dbReference>
<keyword evidence="2" id="KW-0547">Nucleotide-binding</keyword>
<protein>
    <submittedName>
        <fullName evidence="6">Mg chelatase, subunit ChlI</fullName>
    </submittedName>
</protein>
<dbReference type="InterPro" id="IPR004482">
    <property type="entry name" value="Mg_chelat-rel"/>
</dbReference>
<comment type="similarity">
    <text evidence="1">Belongs to the Mg-chelatase subunits D/I family. ComM subfamily.</text>
</comment>
<reference evidence="6 7" key="1">
    <citation type="journal article" date="2015" name="Nature">
        <title>rRNA introns, odd ribosomes, and small enigmatic genomes across a large radiation of phyla.</title>
        <authorList>
            <person name="Brown C.T."/>
            <person name="Hug L.A."/>
            <person name="Thomas B.C."/>
            <person name="Sharon I."/>
            <person name="Castelle C.J."/>
            <person name="Singh A."/>
            <person name="Wilkins M.J."/>
            <person name="Williams K.H."/>
            <person name="Banfield J.F."/>
        </authorList>
    </citation>
    <scope>NUCLEOTIDE SEQUENCE [LARGE SCALE GENOMIC DNA]</scope>
</reference>
<gene>
    <name evidence="6" type="ORF">UY67_C0013G0006</name>
</gene>
<dbReference type="NCBIfam" id="TIGR00368">
    <property type="entry name" value="YifB family Mg chelatase-like AAA ATPase"/>
    <property type="match status" value="1"/>
</dbReference>
<dbReference type="InterPro" id="IPR001208">
    <property type="entry name" value="MCM_dom"/>
</dbReference>
<evidence type="ECO:0000256" key="1">
    <source>
        <dbReference type="ARBA" id="ARBA00006354"/>
    </source>
</evidence>
<name>A0A0G1WZE8_9BACT</name>
<dbReference type="SMART" id="SM00382">
    <property type="entry name" value="AAA"/>
    <property type="match status" value="1"/>
</dbReference>
<evidence type="ECO:0000259" key="5">
    <source>
        <dbReference type="SMART" id="SM00382"/>
    </source>
</evidence>
<feature type="compositionally biased region" description="Basic and acidic residues" evidence="4">
    <location>
        <begin position="71"/>
        <end position="81"/>
    </location>
</feature>
<dbReference type="InterPro" id="IPR025158">
    <property type="entry name" value="Mg_chelat-rel_C"/>
</dbReference>
<dbReference type="PANTHER" id="PTHR32039:SF7">
    <property type="entry name" value="COMPETENCE PROTEIN COMM"/>
    <property type="match status" value="1"/>
</dbReference>
<sequence>MGSKQAIASGFARVFGAQPMLPKAVVVSIECDIVKGLHAFTIVGLPDKSVEEAKDRIAAAIKNTEPPVPTSREDGGYESPKRSNKKIVLSLAPAELKKEGAAFDIPLALAFLLASKQAKFDPTGKIFAGELGLDGSVRKILGTLSIASAAQSAGYTDIYIPSDNAEEASLITGLRVYAISSLRDLLEELSGETDSVYVPKTNSTPRDDDDAALDEIRGQESAKRGLIIAAAGGHNIALYGPPGTGKTLLARAATSILPDLSENEMVEVTTIHSLAGALHGGPIFRPPFRAPHHTSSYAALIGGGSNIRPGEATLAHRGVLFADEFPEFHRDVINALREPLEDRVVSISRAKGSAVFPANFMLIAALNPCPCGFAGTPRCQCMPHIVEKYRRKISGPIADRIDMWVSVGHLPPESLSTQRKAGSGETKRARKAVAEARQRQRDRFKDMPGVSTNADMGPKELEAAAALSPKAEETLQGAARSMKLSPRGYHRTIKLARTIADLAGEDTIEPSHMLEALQYRAREL</sequence>
<dbReference type="Gene3D" id="3.30.230.10">
    <property type="match status" value="1"/>
</dbReference>
<dbReference type="InterPro" id="IPR027417">
    <property type="entry name" value="P-loop_NTPase"/>
</dbReference>
<keyword evidence="3" id="KW-0067">ATP-binding</keyword>
<evidence type="ECO:0000313" key="7">
    <source>
        <dbReference type="Proteomes" id="UP000034273"/>
    </source>
</evidence>
<dbReference type="InterPro" id="IPR045006">
    <property type="entry name" value="CHLI-like"/>
</dbReference>
<feature type="domain" description="AAA+ ATPase" evidence="5">
    <location>
        <begin position="232"/>
        <end position="369"/>
    </location>
</feature>
<dbReference type="InterPro" id="IPR003593">
    <property type="entry name" value="AAA+_ATPase"/>
</dbReference>
<dbReference type="Gene3D" id="3.40.50.300">
    <property type="entry name" value="P-loop containing nucleotide triphosphate hydrolases"/>
    <property type="match status" value="1"/>
</dbReference>
<dbReference type="AlphaFoldDB" id="A0A0G1WZE8"/>
<organism evidence="6 7">
    <name type="scientific">Candidatus Kaiserbacteria bacterium GW2011_GWA2_52_12</name>
    <dbReference type="NCBI Taxonomy" id="1618671"/>
    <lineage>
        <taxon>Bacteria</taxon>
        <taxon>Candidatus Kaiseribacteriota</taxon>
    </lineage>
</organism>
<dbReference type="InterPro" id="IPR000523">
    <property type="entry name" value="Mg_chelatse_chII-like_cat_dom"/>
</dbReference>